<dbReference type="SUPFAM" id="SSF47323">
    <property type="entry name" value="Anticodon-binding domain of a subclass of class I aminoacyl-tRNA synthetases"/>
    <property type="match status" value="1"/>
</dbReference>
<dbReference type="Gene3D" id="1.10.730.10">
    <property type="entry name" value="Isoleucyl-tRNA Synthetase, Domain 1"/>
    <property type="match status" value="1"/>
</dbReference>
<evidence type="ECO:0000256" key="1">
    <source>
        <dbReference type="ARBA" id="ARBA00012837"/>
    </source>
</evidence>
<evidence type="ECO:0000256" key="2">
    <source>
        <dbReference type="ARBA" id="ARBA00049339"/>
    </source>
</evidence>
<dbReference type="InterPro" id="IPR008909">
    <property type="entry name" value="DALR_anticod-bd"/>
</dbReference>
<dbReference type="Pfam" id="PF05746">
    <property type="entry name" value="DALR_1"/>
    <property type="match status" value="1"/>
</dbReference>
<dbReference type="SMART" id="SM00836">
    <property type="entry name" value="DALR_1"/>
    <property type="match status" value="1"/>
</dbReference>
<dbReference type="GO" id="GO:0004814">
    <property type="term" value="F:arginine-tRNA ligase activity"/>
    <property type="evidence" value="ECO:0007669"/>
    <property type="project" value="UniProtKB-EC"/>
</dbReference>
<dbReference type="PANTHER" id="PTHR11956">
    <property type="entry name" value="ARGINYL-TRNA SYNTHETASE"/>
    <property type="match status" value="1"/>
</dbReference>
<name>A0A6J6T244_9ZZZZ</name>
<dbReference type="InterPro" id="IPR001278">
    <property type="entry name" value="Arg-tRNA-ligase"/>
</dbReference>
<dbReference type="GO" id="GO:0006420">
    <property type="term" value="P:arginyl-tRNA aminoacylation"/>
    <property type="evidence" value="ECO:0007669"/>
    <property type="project" value="InterPro"/>
</dbReference>
<dbReference type="InterPro" id="IPR009080">
    <property type="entry name" value="tRNAsynth_Ia_anticodon-bd"/>
</dbReference>
<proteinExistence type="predicted"/>
<reference evidence="4" key="1">
    <citation type="submission" date="2020-05" db="EMBL/GenBank/DDBJ databases">
        <authorList>
            <person name="Chiriac C."/>
            <person name="Salcher M."/>
            <person name="Ghai R."/>
            <person name="Kavagutti S V."/>
        </authorList>
    </citation>
    <scope>NUCLEOTIDE SEQUENCE</scope>
</reference>
<dbReference type="PANTHER" id="PTHR11956:SF5">
    <property type="entry name" value="ARGININE--TRNA LIGASE, CYTOPLASMIC"/>
    <property type="match status" value="1"/>
</dbReference>
<dbReference type="EMBL" id="CAEZYT010000070">
    <property type="protein sequence ID" value="CAB4741246.1"/>
    <property type="molecule type" value="Genomic_DNA"/>
</dbReference>
<sequence length="74" mass="8077">MAGAAELREPHRIARYLEELAGLYHGFYADCRVLPMGDEPISAIHSARINLCAATLQVLKNGLDLLGVSAPERM</sequence>
<protein>
    <recommendedName>
        <fullName evidence="1">arginine--tRNA ligase</fullName>
        <ecNumber evidence="1">6.1.1.19</ecNumber>
    </recommendedName>
</protein>
<accession>A0A6J6T244</accession>
<feature type="domain" description="DALR anticodon binding" evidence="3">
    <location>
        <begin position="1"/>
        <end position="74"/>
    </location>
</feature>
<comment type="catalytic activity">
    <reaction evidence="2">
        <text>tRNA(Arg) + L-arginine + ATP = L-arginyl-tRNA(Arg) + AMP + diphosphate</text>
        <dbReference type="Rhea" id="RHEA:20301"/>
        <dbReference type="Rhea" id="RHEA-COMP:9658"/>
        <dbReference type="Rhea" id="RHEA-COMP:9673"/>
        <dbReference type="ChEBI" id="CHEBI:30616"/>
        <dbReference type="ChEBI" id="CHEBI:32682"/>
        <dbReference type="ChEBI" id="CHEBI:33019"/>
        <dbReference type="ChEBI" id="CHEBI:78442"/>
        <dbReference type="ChEBI" id="CHEBI:78513"/>
        <dbReference type="ChEBI" id="CHEBI:456215"/>
        <dbReference type="EC" id="6.1.1.19"/>
    </reaction>
</comment>
<dbReference type="GO" id="GO:0005524">
    <property type="term" value="F:ATP binding"/>
    <property type="evidence" value="ECO:0007669"/>
    <property type="project" value="InterPro"/>
</dbReference>
<dbReference type="EC" id="6.1.1.19" evidence="1"/>
<gene>
    <name evidence="4" type="ORF">UFOPK2772_01028</name>
</gene>
<dbReference type="AlphaFoldDB" id="A0A6J6T244"/>
<evidence type="ECO:0000313" key="4">
    <source>
        <dbReference type="EMBL" id="CAB4741246.1"/>
    </source>
</evidence>
<organism evidence="4">
    <name type="scientific">freshwater metagenome</name>
    <dbReference type="NCBI Taxonomy" id="449393"/>
    <lineage>
        <taxon>unclassified sequences</taxon>
        <taxon>metagenomes</taxon>
        <taxon>ecological metagenomes</taxon>
    </lineage>
</organism>
<evidence type="ECO:0000259" key="3">
    <source>
        <dbReference type="SMART" id="SM00836"/>
    </source>
</evidence>